<feature type="region of interest" description="Disordered" evidence="1">
    <location>
        <begin position="96"/>
        <end position="219"/>
    </location>
</feature>
<evidence type="ECO:0000313" key="3">
    <source>
        <dbReference type="Proteomes" id="UP000192257"/>
    </source>
</evidence>
<reference evidence="2 3" key="1">
    <citation type="submission" date="2017-03" db="EMBL/GenBank/DDBJ databases">
        <title>An alternative strategy for trypanosome survival in the mammalian bloodstream revealed through genome and transcriptome analysis of the ubiquitous bovine parasite Trypanosoma (Megatrypanum) theileri.</title>
        <authorList>
            <person name="Kelly S."/>
            <person name="Ivens A."/>
            <person name="Mott A."/>
            <person name="O'Neill E."/>
            <person name="Emms D."/>
            <person name="Macleod O."/>
            <person name="Voorheis P."/>
            <person name="Matthews J."/>
            <person name="Matthews K."/>
            <person name="Carrington M."/>
        </authorList>
    </citation>
    <scope>NUCLEOTIDE SEQUENCE [LARGE SCALE GENOMIC DNA]</scope>
    <source>
        <strain evidence="2">Edinburgh</strain>
    </source>
</reference>
<dbReference type="VEuPathDB" id="TriTrypDB:TM35_000013330"/>
<proteinExistence type="predicted"/>
<dbReference type="GeneID" id="39980794"/>
<feature type="compositionally biased region" description="Basic and acidic residues" evidence="1">
    <location>
        <begin position="179"/>
        <end position="192"/>
    </location>
</feature>
<dbReference type="AlphaFoldDB" id="A0A1X0P960"/>
<evidence type="ECO:0000256" key="1">
    <source>
        <dbReference type="SAM" id="MobiDB-lite"/>
    </source>
</evidence>
<dbReference type="RefSeq" id="XP_028887522.1">
    <property type="nucleotide sequence ID" value="XM_029021014.1"/>
</dbReference>
<sequence>MTMIKVWLREPHQTDDEAIKLIVDESADVSDVLLKVPELLRVQHLKPSEIQAEFNDKVLSNRLLISTVFEGVNEGTLVIKPRPGVVVGNTVSKVRGTTTTTSTGVHENELKSNSSVTRQRGHPPPSPRTKIVRNTKENTEQLKRVDSLTGEQGKPPVARSGSRGAASLRGVGGGTPRGRKAETPTYQRERSITSRATTPKRDVSISNSDRNPSQRRMYVDPRAVPSRFRQEAERVRTSSKRHQINTVCDSFKPQWGKPLCATCNHSKQAHWVSHKERPNVPEPGLSSEVDTNVSEAVHVCNHTPNGIPLMIPENNTSNDSTSLVGPKE</sequence>
<protein>
    <submittedName>
        <fullName evidence="2">Uncharacterized protein</fullName>
    </submittedName>
</protein>
<evidence type="ECO:0000313" key="2">
    <source>
        <dbReference type="EMBL" id="ORC93456.1"/>
    </source>
</evidence>
<dbReference type="OrthoDB" id="247045at2759"/>
<organism evidence="2 3">
    <name type="scientific">Trypanosoma theileri</name>
    <dbReference type="NCBI Taxonomy" id="67003"/>
    <lineage>
        <taxon>Eukaryota</taxon>
        <taxon>Discoba</taxon>
        <taxon>Euglenozoa</taxon>
        <taxon>Kinetoplastea</taxon>
        <taxon>Metakinetoplastina</taxon>
        <taxon>Trypanosomatida</taxon>
        <taxon>Trypanosomatidae</taxon>
        <taxon>Trypanosoma</taxon>
    </lineage>
</organism>
<name>A0A1X0P960_9TRYP</name>
<dbReference type="Proteomes" id="UP000192257">
    <property type="component" value="Unassembled WGS sequence"/>
</dbReference>
<accession>A0A1X0P960</accession>
<keyword evidence="3" id="KW-1185">Reference proteome</keyword>
<comment type="caution">
    <text evidence="2">The sequence shown here is derived from an EMBL/GenBank/DDBJ whole genome shotgun (WGS) entry which is preliminary data.</text>
</comment>
<gene>
    <name evidence="2" type="ORF">TM35_000013330</name>
</gene>
<dbReference type="EMBL" id="NBCO01000001">
    <property type="protein sequence ID" value="ORC93456.1"/>
    <property type="molecule type" value="Genomic_DNA"/>
</dbReference>
<feature type="compositionally biased region" description="Basic and acidic residues" evidence="1">
    <location>
        <begin position="134"/>
        <end position="146"/>
    </location>
</feature>
<feature type="compositionally biased region" description="Low complexity" evidence="1">
    <location>
        <begin position="96"/>
        <end position="105"/>
    </location>
</feature>